<dbReference type="GO" id="GO:0000723">
    <property type="term" value="P:telomere maintenance"/>
    <property type="evidence" value="ECO:0007669"/>
    <property type="project" value="InterPro"/>
</dbReference>
<dbReference type="GO" id="GO:0006310">
    <property type="term" value="P:DNA recombination"/>
    <property type="evidence" value="ECO:0007669"/>
    <property type="project" value="UniProtKB-KW"/>
</dbReference>
<dbReference type="GO" id="GO:0006281">
    <property type="term" value="P:DNA repair"/>
    <property type="evidence" value="ECO:0007669"/>
    <property type="project" value="UniProtKB-KW"/>
</dbReference>
<feature type="domain" description="AAA+ ATPase" evidence="3">
    <location>
        <begin position="1138"/>
        <end position="1291"/>
    </location>
</feature>
<keyword evidence="1" id="KW-0547">Nucleotide-binding</keyword>
<comment type="cofactor">
    <cofactor evidence="1">
        <name>Mg(2+)</name>
        <dbReference type="ChEBI" id="CHEBI:18420"/>
    </cofactor>
</comment>
<dbReference type="SUPFAM" id="SSF52540">
    <property type="entry name" value="P-loop containing nucleoside triphosphate hydrolases"/>
    <property type="match status" value="2"/>
</dbReference>
<reference evidence="5" key="1">
    <citation type="journal article" date="2015" name="PLoS Genet.">
        <title>Genome Sequence and Transcriptome Analyses of Chrysochromulina tobin: Metabolic Tools for Enhanced Algal Fitness in the Prominent Order Prymnesiales (Haptophyceae).</title>
        <authorList>
            <person name="Hovde B.T."/>
            <person name="Deodato C.R."/>
            <person name="Hunsperger H.M."/>
            <person name="Ryken S.A."/>
            <person name="Yost W."/>
            <person name="Jha R.K."/>
            <person name="Patterson J."/>
            <person name="Monnat R.J. Jr."/>
            <person name="Barlow S.B."/>
            <person name="Starkenburg S.R."/>
            <person name="Cattolico R.A."/>
        </authorList>
    </citation>
    <scope>NUCLEOTIDE SEQUENCE</scope>
    <source>
        <strain evidence="5">CCMP291</strain>
    </source>
</reference>
<dbReference type="Pfam" id="PF05970">
    <property type="entry name" value="PIF1"/>
    <property type="match status" value="1"/>
</dbReference>
<evidence type="ECO:0000313" key="4">
    <source>
        <dbReference type="EMBL" id="KOO29071.1"/>
    </source>
</evidence>
<dbReference type="EC" id="5.6.2.3" evidence="1"/>
<organism evidence="4 5">
    <name type="scientific">Chrysochromulina tobinii</name>
    <dbReference type="NCBI Taxonomy" id="1460289"/>
    <lineage>
        <taxon>Eukaryota</taxon>
        <taxon>Haptista</taxon>
        <taxon>Haptophyta</taxon>
        <taxon>Prymnesiophyceae</taxon>
        <taxon>Prymnesiales</taxon>
        <taxon>Chrysochromulinaceae</taxon>
        <taxon>Chrysochromulina</taxon>
    </lineage>
</organism>
<keyword evidence="5" id="KW-1185">Reference proteome</keyword>
<feature type="compositionally biased region" description="Acidic residues" evidence="2">
    <location>
        <begin position="284"/>
        <end position="294"/>
    </location>
</feature>
<dbReference type="SMART" id="SM00382">
    <property type="entry name" value="AAA"/>
    <property type="match status" value="1"/>
</dbReference>
<feature type="region of interest" description="Disordered" evidence="2">
    <location>
        <begin position="230"/>
        <end position="251"/>
    </location>
</feature>
<dbReference type="PANTHER" id="PTHR47642:SF5">
    <property type="entry name" value="ATP-DEPENDENT DNA HELICASE"/>
    <property type="match status" value="1"/>
</dbReference>
<dbReference type="Proteomes" id="UP000037460">
    <property type="component" value="Unassembled WGS sequence"/>
</dbReference>
<evidence type="ECO:0000259" key="3">
    <source>
        <dbReference type="SMART" id="SM00382"/>
    </source>
</evidence>
<comment type="catalytic activity">
    <reaction evidence="1">
        <text>ATP + H2O = ADP + phosphate + H(+)</text>
        <dbReference type="Rhea" id="RHEA:13065"/>
        <dbReference type="ChEBI" id="CHEBI:15377"/>
        <dbReference type="ChEBI" id="CHEBI:15378"/>
        <dbReference type="ChEBI" id="CHEBI:30616"/>
        <dbReference type="ChEBI" id="CHEBI:43474"/>
        <dbReference type="ChEBI" id="CHEBI:456216"/>
        <dbReference type="EC" id="5.6.2.3"/>
    </reaction>
</comment>
<dbReference type="Gene3D" id="3.40.50.300">
    <property type="entry name" value="P-loop containing nucleotide triphosphate hydrolases"/>
    <property type="match status" value="1"/>
</dbReference>
<feature type="region of interest" description="Disordered" evidence="2">
    <location>
        <begin position="275"/>
        <end position="319"/>
    </location>
</feature>
<evidence type="ECO:0000256" key="2">
    <source>
        <dbReference type="SAM" id="MobiDB-lite"/>
    </source>
</evidence>
<dbReference type="Pfam" id="PF14214">
    <property type="entry name" value="Helitron_like_N"/>
    <property type="match status" value="1"/>
</dbReference>
<gene>
    <name evidence="4" type="ORF">Ctob_015425</name>
</gene>
<dbReference type="GO" id="GO:0005524">
    <property type="term" value="F:ATP binding"/>
    <property type="evidence" value="ECO:0007669"/>
    <property type="project" value="UniProtKB-KW"/>
</dbReference>
<dbReference type="GO" id="GO:0016887">
    <property type="term" value="F:ATP hydrolysis activity"/>
    <property type="evidence" value="ECO:0007669"/>
    <property type="project" value="RHEA"/>
</dbReference>
<comment type="caution">
    <text evidence="4">The sequence shown here is derived from an EMBL/GenBank/DDBJ whole genome shotgun (WGS) entry which is preliminary data.</text>
</comment>
<dbReference type="InterPro" id="IPR003593">
    <property type="entry name" value="AAA+_ATPase"/>
</dbReference>
<dbReference type="GO" id="GO:0043139">
    <property type="term" value="F:5'-3' DNA helicase activity"/>
    <property type="evidence" value="ECO:0007669"/>
    <property type="project" value="UniProtKB-EC"/>
</dbReference>
<keyword evidence="1" id="KW-0227">DNA damage</keyword>
<keyword evidence="1" id="KW-0067">ATP-binding</keyword>
<dbReference type="InterPro" id="IPR010285">
    <property type="entry name" value="DNA_helicase_pif1-like_DEAD"/>
</dbReference>
<evidence type="ECO:0000256" key="1">
    <source>
        <dbReference type="RuleBase" id="RU363044"/>
    </source>
</evidence>
<keyword evidence="1" id="KW-0234">DNA repair</keyword>
<keyword evidence="1" id="KW-0378">Hydrolase</keyword>
<sequence length="1659" mass="184363">MLNNLSAQAHNHGVDTHLPNEASVWAKLSRYATSIAEPMTCVCFQCGMVNHRSNTHVITVRNVTRPRDCRAYRVFRYYIRRLQRKERERIGDDVDENEVNSSVFLCNPCDDGVLGANVYACTACKTACARKDAEGKRFYEQCTGAELDLFDGFDEEDHYVSNGIGERQAPEYRKLSVHDRLALSVLNMGDALFKAYGGAGYTHSAGGGLLQPQDFHGMAALLVEARPSGDVGPAIGEQGSRRRQRAALERLRDPIHGNPIIEETLTCLERELNGSQPLLHEESSDSDDDSDESDDERRRASRRQRQRAAGTQSALARPPPFVGAAVSVLPLPQAADHERVRDEQIIGDKRPRHARGCDDDLLAQAAASDEPMTSPDNATHTVLFPRGSGGFVQRQNACSRHHYVQKKLGSVAYIYGRAQEFVWYHFQMIVKRSLHQSAPRVVNATIAMNADAETVTEHTKRLREQWEQLKRAAPEYVPYCSSKETYTGTVGKQVVGSKAYWSEARAELIAMSMEFDTPTHWATFTCNETGWSDLKAACGGEHHSQRPVEATRQYNHRWQLFLKTYLKGDTPIGKIERVWWRQEDQARGSLHVHVCIWVDRQTIKEEGIVATAPRDCHTTAEREWRQFVRHVQRHDCRPKCTRDAEGATESCKYGYPRRLWSNDELAVAGPAAYAKVDPQTNRYEYRTVRKEDQRLSPYVAEWLLAWGASMNIQRCTGAAFMHYTAKYVAKPEKPGFIQNNVSERERHALQRTQIHFLNGRVVGMPEAVQRTWGFNMRAGMGVTHLTTRPPHLRMRALARTATSTADDDDEDEDDERASNSGASSASEASSDDDDDNAANGLIDGVPNSTPLKFALGAIEHYENRPLSCVDFDFESMTLVNFHRCFKVVRGSKIGVKRRARRQYWPCTERGVPTARVAPAPDEDAPGGDDAIEPISPTAFYTVPHYLDVNERRPVSVEYVLPHVHGERFYYHQLLVHVPFRDSTPSALISDGNTSGTLRAELELRGIITADGGLAALCEADAKARHQTEQQIASLRQQVTDYEETIASGGASGAADAHVAAACADMDADDLRRLHQDIASAATSLDAGTPAPDVRTVRERADDGSIESVAYWHEAEGQVWRLKRRQHVVYELLKHTGPKQLLTFLSGEGGMGKSLLIRLLVQYWRSQGLRVLVCASTAKAARLLGGHTVHSAFKLRSTGGFVKAELDVAQHSRHWTWLYTRDIVIIDEISMLTAGALHGVNEALNYITSANASAATNSHFGGKSVLVVGDLFQLPAVEKFRFRDQIYFSTLWPAFRFVELVESCRQHASEHRFAELLSRLRLGAEHLTEEDVALLKKRVCGSRGHGSAATCTWDDRVRRRRRGRANMRPDGGNEDDDGNVKTISCRHCAVEPDATIVAALRDKVNELNAAHEAAVTATGMQVVHVDAIDRAPGGRELTDEGTRRAIDKRAGGQLRCLGVYIGMRALLTFNQDVESDNVNGSAGRIVGMEDNDQGDLKAILFKPDSTPSSAPPLRITRRTARVFGRAFGSAQRTQFPILPSYAVTVHRVQGATLEGDVHVLLNSDFFAPGQAYTALSRARRLGQLHLWGFDLDAIKADPEVAREYARLRRRPLDAAAIARAPPYAKAPLPALGAMEIHFPPSFETYGVAASGAACMPCEDE</sequence>
<accession>A0A0M0JR54</accession>
<feature type="compositionally biased region" description="Acidic residues" evidence="2">
    <location>
        <begin position="805"/>
        <end position="815"/>
    </location>
</feature>
<feature type="region of interest" description="Disordered" evidence="2">
    <location>
        <begin position="800"/>
        <end position="843"/>
    </location>
</feature>
<keyword evidence="1" id="KW-0233">DNA recombination</keyword>
<proteinExistence type="inferred from homology"/>
<dbReference type="EMBL" id="JWZX01002468">
    <property type="protein sequence ID" value="KOO29071.1"/>
    <property type="molecule type" value="Genomic_DNA"/>
</dbReference>
<dbReference type="OrthoDB" id="6137305at2759"/>
<dbReference type="PANTHER" id="PTHR47642">
    <property type="entry name" value="ATP-DEPENDENT DNA HELICASE"/>
    <property type="match status" value="1"/>
</dbReference>
<comment type="similarity">
    <text evidence="1">Belongs to the helicase family.</text>
</comment>
<protein>
    <recommendedName>
        <fullName evidence="1">ATP-dependent DNA helicase</fullName>
        <ecNumber evidence="1">5.6.2.3</ecNumber>
    </recommendedName>
</protein>
<dbReference type="InterPro" id="IPR025476">
    <property type="entry name" value="Helitron_helicase-like"/>
</dbReference>
<feature type="compositionally biased region" description="Low complexity" evidence="2">
    <location>
        <begin position="818"/>
        <end position="828"/>
    </location>
</feature>
<dbReference type="CDD" id="cd18809">
    <property type="entry name" value="SF1_C_RecD"/>
    <property type="match status" value="1"/>
</dbReference>
<name>A0A0M0JR54_9EUKA</name>
<dbReference type="InterPro" id="IPR051055">
    <property type="entry name" value="PIF1_helicase"/>
</dbReference>
<evidence type="ECO:0000313" key="5">
    <source>
        <dbReference type="Proteomes" id="UP000037460"/>
    </source>
</evidence>
<keyword evidence="1 4" id="KW-0347">Helicase</keyword>
<dbReference type="InterPro" id="IPR027417">
    <property type="entry name" value="P-loop_NTPase"/>
</dbReference>